<protein>
    <submittedName>
        <fullName evidence="3">Glycine/D-amino acid oxidase-like deaminating enzyme</fullName>
    </submittedName>
</protein>
<dbReference type="PRINTS" id="PR00420">
    <property type="entry name" value="RNGMNOXGNASE"/>
</dbReference>
<reference evidence="3 4" key="1">
    <citation type="submission" date="2023-07" db="EMBL/GenBank/DDBJ databases">
        <title>Sequencing the genomes of 1000 actinobacteria strains.</title>
        <authorList>
            <person name="Klenk H.-P."/>
        </authorList>
    </citation>
    <scope>NUCLEOTIDE SEQUENCE [LARGE SCALE GENOMIC DNA]</scope>
    <source>
        <strain evidence="3 4">DSM 44711</strain>
    </source>
</reference>
<evidence type="ECO:0000259" key="2">
    <source>
        <dbReference type="Pfam" id="PF01266"/>
    </source>
</evidence>
<keyword evidence="1" id="KW-0560">Oxidoreductase</keyword>
<proteinExistence type="predicted"/>
<dbReference type="AlphaFoldDB" id="A0AAE3ZJ92"/>
<evidence type="ECO:0000313" key="3">
    <source>
        <dbReference type="EMBL" id="MDR7320944.1"/>
    </source>
</evidence>
<evidence type="ECO:0000313" key="4">
    <source>
        <dbReference type="Proteomes" id="UP001183629"/>
    </source>
</evidence>
<evidence type="ECO:0000256" key="1">
    <source>
        <dbReference type="ARBA" id="ARBA00023002"/>
    </source>
</evidence>
<dbReference type="InterPro" id="IPR006076">
    <property type="entry name" value="FAD-dep_OxRdtase"/>
</dbReference>
<dbReference type="InterPro" id="IPR036188">
    <property type="entry name" value="FAD/NAD-bd_sf"/>
</dbReference>
<dbReference type="Pfam" id="PF01266">
    <property type="entry name" value="DAO"/>
    <property type="match status" value="1"/>
</dbReference>
<name>A0AAE3ZJ92_9ACTN</name>
<dbReference type="Proteomes" id="UP001183629">
    <property type="component" value="Unassembled WGS sequence"/>
</dbReference>
<keyword evidence="4" id="KW-1185">Reference proteome</keyword>
<dbReference type="SUPFAM" id="SSF51905">
    <property type="entry name" value="FAD/NAD(P)-binding domain"/>
    <property type="match status" value="1"/>
</dbReference>
<dbReference type="RefSeq" id="WP_310409655.1">
    <property type="nucleotide sequence ID" value="NZ_JAVDYC010000001.1"/>
</dbReference>
<dbReference type="Gene3D" id="3.30.9.10">
    <property type="entry name" value="D-Amino Acid Oxidase, subunit A, domain 2"/>
    <property type="match status" value="1"/>
</dbReference>
<feature type="domain" description="FAD dependent oxidoreductase" evidence="2">
    <location>
        <begin position="5"/>
        <end position="342"/>
    </location>
</feature>
<accession>A0AAE3ZJ92</accession>
<dbReference type="EMBL" id="JAVDYC010000001">
    <property type="protein sequence ID" value="MDR7320944.1"/>
    <property type="molecule type" value="Genomic_DNA"/>
</dbReference>
<organism evidence="3 4">
    <name type="scientific">Catenuloplanes niger</name>
    <dbReference type="NCBI Taxonomy" id="587534"/>
    <lineage>
        <taxon>Bacteria</taxon>
        <taxon>Bacillati</taxon>
        <taxon>Actinomycetota</taxon>
        <taxon>Actinomycetes</taxon>
        <taxon>Micromonosporales</taxon>
        <taxon>Micromonosporaceae</taxon>
        <taxon>Catenuloplanes</taxon>
    </lineage>
</organism>
<dbReference type="PANTHER" id="PTHR13847:SF289">
    <property type="entry name" value="GLYCINE OXIDASE"/>
    <property type="match status" value="1"/>
</dbReference>
<sequence>MTGADVAIVGAGIIGTALAAALARRGRAVTLIEAGEPGGGTSATSFAWINSHKKDPLDYHALNVAGVVAWRRIAAEFPDAVTFAGQVSIATGAAHRASLTARMRRLTGLGYPARWATPAEARARTPMPVPDDALVAIFDGEGHAFPRRYVAHLLTRPGVTVRTATATGVASHAGRATVHLTDGGTVTAGTVVVCAGTGTAALVASAGGTLPLVPPAAGYAAFGYLTDVVAPGHGVTGIVKTDRLGLRPGDDGTLLVQTLDLDGTAEPGREPPATVTAEIAHRVAEALPHTRTRIAAVRVGHRVIPADGRTAAGPVAPGSPVWAIATHSGITLAPWLAETIAAELTGAAPEPLLARFRPTRFQATTGHPPLAAPRAPGDQ</sequence>
<dbReference type="GO" id="GO:0016491">
    <property type="term" value="F:oxidoreductase activity"/>
    <property type="evidence" value="ECO:0007669"/>
    <property type="project" value="UniProtKB-KW"/>
</dbReference>
<gene>
    <name evidence="3" type="ORF">J2S44_001194</name>
</gene>
<dbReference type="GO" id="GO:0005737">
    <property type="term" value="C:cytoplasm"/>
    <property type="evidence" value="ECO:0007669"/>
    <property type="project" value="TreeGrafter"/>
</dbReference>
<comment type="caution">
    <text evidence="3">The sequence shown here is derived from an EMBL/GenBank/DDBJ whole genome shotgun (WGS) entry which is preliminary data.</text>
</comment>
<dbReference type="Gene3D" id="3.50.50.60">
    <property type="entry name" value="FAD/NAD(P)-binding domain"/>
    <property type="match status" value="1"/>
</dbReference>
<dbReference type="PANTHER" id="PTHR13847">
    <property type="entry name" value="SARCOSINE DEHYDROGENASE-RELATED"/>
    <property type="match status" value="1"/>
</dbReference>